<dbReference type="InterPro" id="IPR025857">
    <property type="entry name" value="MacB_PCD"/>
</dbReference>
<keyword evidence="1" id="KW-0812">Transmembrane</keyword>
<dbReference type="PANTHER" id="PTHR30572">
    <property type="entry name" value="MEMBRANE COMPONENT OF TRANSPORTER-RELATED"/>
    <property type="match status" value="1"/>
</dbReference>
<evidence type="ECO:0000256" key="1">
    <source>
        <dbReference type="SAM" id="Phobius"/>
    </source>
</evidence>
<evidence type="ECO:0000259" key="2">
    <source>
        <dbReference type="Pfam" id="PF12704"/>
    </source>
</evidence>
<dbReference type="RefSeq" id="WP_205180378.1">
    <property type="nucleotide sequence ID" value="NZ_JAFBFH010000061.1"/>
</dbReference>
<keyword evidence="1" id="KW-0472">Membrane</keyword>
<dbReference type="PANTHER" id="PTHR30572:SF4">
    <property type="entry name" value="ABC TRANSPORTER PERMEASE YTRF"/>
    <property type="match status" value="1"/>
</dbReference>
<protein>
    <submittedName>
        <fullName evidence="3">ABC transport system permease protein</fullName>
    </submittedName>
</protein>
<feature type="transmembrane region" description="Helical" evidence="1">
    <location>
        <begin position="336"/>
        <end position="358"/>
    </location>
</feature>
<sequence>MIRNQFFLALKDLWRKKWRSFILLIQVTLMLVLIHFSVLSFIDLQQMKDEVSRLTKDKEIYALMDLTSNDDVTKLVNDDDKVTDLHALYNYIFHNPSFSAFTLYSSSLFIDDPRLPDIKGVVYDEENEDGSSEVEYVLTTEEFFNYFQVDIVEGRYFDKKDYKDKKEVTPVIIGHYFAKVWDMGETFSDTYGNKYKVIGILDKGATYINIMSSREIHQMDSMILLPLNESKLQSVPDYDEIIPTAYIVPQKETDIKKMIDYAAELETYSLGYKSLSEQIKHVIRDKQTWIQMQLFLLALVASFTMLSLIVSLLQFIDKNQYEFGVHYLSGAENKHIGTRIVFQILPFIVIGNLVSFFIGKSLLSTGITLLASTILGVLVIIIPLIKIQRMGLSSILRWKNR</sequence>
<proteinExistence type="predicted"/>
<accession>A0ABS2RDG8</accession>
<dbReference type="InterPro" id="IPR050250">
    <property type="entry name" value="Macrolide_Exporter_MacB"/>
</dbReference>
<dbReference type="EMBL" id="JAFBFH010000061">
    <property type="protein sequence ID" value="MBM7717629.1"/>
    <property type="molecule type" value="Genomic_DNA"/>
</dbReference>
<dbReference type="Pfam" id="PF12704">
    <property type="entry name" value="MacB_PCD"/>
    <property type="match status" value="1"/>
</dbReference>
<name>A0ABS2RDG8_9BACI</name>
<evidence type="ECO:0000313" key="3">
    <source>
        <dbReference type="EMBL" id="MBM7717629.1"/>
    </source>
</evidence>
<feature type="domain" description="MacB-like periplasmic core" evidence="2">
    <location>
        <begin position="121"/>
        <end position="257"/>
    </location>
</feature>
<dbReference type="Proteomes" id="UP000823485">
    <property type="component" value="Unassembled WGS sequence"/>
</dbReference>
<organism evidence="3 4">
    <name type="scientific">Siminovitchia thermophila</name>
    <dbReference type="NCBI Taxonomy" id="1245522"/>
    <lineage>
        <taxon>Bacteria</taxon>
        <taxon>Bacillati</taxon>
        <taxon>Bacillota</taxon>
        <taxon>Bacilli</taxon>
        <taxon>Bacillales</taxon>
        <taxon>Bacillaceae</taxon>
        <taxon>Siminovitchia</taxon>
    </lineage>
</organism>
<keyword evidence="4" id="KW-1185">Reference proteome</keyword>
<feature type="transmembrane region" description="Helical" evidence="1">
    <location>
        <begin position="21"/>
        <end position="42"/>
    </location>
</feature>
<evidence type="ECO:0000313" key="4">
    <source>
        <dbReference type="Proteomes" id="UP000823485"/>
    </source>
</evidence>
<feature type="transmembrane region" description="Helical" evidence="1">
    <location>
        <begin position="294"/>
        <end position="316"/>
    </location>
</feature>
<comment type="caution">
    <text evidence="3">The sequence shown here is derived from an EMBL/GenBank/DDBJ whole genome shotgun (WGS) entry which is preliminary data.</text>
</comment>
<keyword evidence="1" id="KW-1133">Transmembrane helix</keyword>
<feature type="transmembrane region" description="Helical" evidence="1">
    <location>
        <begin position="364"/>
        <end position="385"/>
    </location>
</feature>
<reference evidence="3 4" key="1">
    <citation type="submission" date="2021-01" db="EMBL/GenBank/DDBJ databases">
        <title>Genomic Encyclopedia of Type Strains, Phase IV (KMG-IV): sequencing the most valuable type-strain genomes for metagenomic binning, comparative biology and taxonomic classification.</title>
        <authorList>
            <person name="Goeker M."/>
        </authorList>
    </citation>
    <scope>NUCLEOTIDE SEQUENCE [LARGE SCALE GENOMIC DNA]</scope>
    <source>
        <strain evidence="3 4">DSM 105453</strain>
    </source>
</reference>
<gene>
    <name evidence="3" type="ORF">JOC94_004660</name>
</gene>